<dbReference type="Proteomes" id="UP000269097">
    <property type="component" value="Chromosome"/>
</dbReference>
<gene>
    <name evidence="2" type="ORF">EAV92_10960</name>
</gene>
<proteinExistence type="predicted"/>
<organism evidence="2 3">
    <name type="scientific">Cohnella candidum</name>
    <dbReference type="NCBI Taxonomy" id="2674991"/>
    <lineage>
        <taxon>Bacteria</taxon>
        <taxon>Bacillati</taxon>
        <taxon>Bacillota</taxon>
        <taxon>Bacilli</taxon>
        <taxon>Bacillales</taxon>
        <taxon>Paenibacillaceae</taxon>
        <taxon>Cohnella</taxon>
    </lineage>
</organism>
<evidence type="ECO:0000313" key="3">
    <source>
        <dbReference type="Proteomes" id="UP000269097"/>
    </source>
</evidence>
<reference evidence="2 3" key="1">
    <citation type="submission" date="2018-10" db="EMBL/GenBank/DDBJ databases">
        <title>Genome Sequence of Cohnella sp.</title>
        <authorList>
            <person name="Srinivasan S."/>
            <person name="Kim M.K."/>
        </authorList>
    </citation>
    <scope>NUCLEOTIDE SEQUENCE [LARGE SCALE GENOMIC DNA]</scope>
    <source>
        <strain evidence="2 3">18JY8-7</strain>
    </source>
</reference>
<accession>A0A3G3JXR1</accession>
<name>A0A3G3JXR1_9BACL</name>
<dbReference type="KEGG" id="coh:EAV92_10960"/>
<keyword evidence="1" id="KW-0472">Membrane</keyword>
<dbReference type="EMBL" id="CP033433">
    <property type="protein sequence ID" value="AYQ73038.1"/>
    <property type="molecule type" value="Genomic_DNA"/>
</dbReference>
<sequence>MNMMFLSNLPPVHGSVAKLASKGGQLIADFISAYGFLAFCLIFVGACLIVPGLLYEKYYKVGDDETTVENNDELPHQPSTNHAA</sequence>
<keyword evidence="1" id="KW-0812">Transmembrane</keyword>
<evidence type="ECO:0000256" key="1">
    <source>
        <dbReference type="SAM" id="Phobius"/>
    </source>
</evidence>
<evidence type="ECO:0000313" key="2">
    <source>
        <dbReference type="EMBL" id="AYQ73038.1"/>
    </source>
</evidence>
<protein>
    <submittedName>
        <fullName evidence="2">Uncharacterized protein</fullName>
    </submittedName>
</protein>
<dbReference type="AlphaFoldDB" id="A0A3G3JXR1"/>
<feature type="transmembrane region" description="Helical" evidence="1">
    <location>
        <begin position="31"/>
        <end position="55"/>
    </location>
</feature>
<keyword evidence="3" id="KW-1185">Reference proteome</keyword>
<keyword evidence="1" id="KW-1133">Transmembrane helix</keyword>
<dbReference type="RefSeq" id="WP_123041120.1">
    <property type="nucleotide sequence ID" value="NZ_CP033433.1"/>
</dbReference>